<dbReference type="Proteomes" id="UP000261812">
    <property type="component" value="Chromosome"/>
</dbReference>
<gene>
    <name evidence="1" type="ORF">D3A95_03175</name>
</gene>
<reference evidence="2" key="1">
    <citation type="submission" date="2018-09" db="EMBL/GenBank/DDBJ databases">
        <title>Complete genome sequence of thermophilic cyanobacteria strain Thermosynechococcus elongatus PKUAC-SCTE542.</title>
        <authorList>
            <person name="Liang Y."/>
            <person name="Tang J."/>
            <person name="Daroch M."/>
        </authorList>
    </citation>
    <scope>NUCLEOTIDE SEQUENCE [LARGE SCALE GENOMIC DNA]</scope>
    <source>
        <strain evidence="2">E542</strain>
    </source>
</reference>
<evidence type="ECO:0000313" key="2">
    <source>
        <dbReference type="Proteomes" id="UP000261812"/>
    </source>
</evidence>
<dbReference type="AlphaFoldDB" id="A0A3B7MA39"/>
<organism evidence="1 2">
    <name type="scientific">Thermosynechococcus sichuanensis E542</name>
    <dbReference type="NCBI Taxonomy" id="2016101"/>
    <lineage>
        <taxon>Bacteria</taxon>
        <taxon>Bacillati</taxon>
        <taxon>Cyanobacteriota</taxon>
        <taxon>Cyanophyceae</taxon>
        <taxon>Acaryochloridales</taxon>
        <taxon>Thermosynechococcaceae</taxon>
        <taxon>Thermosynechococcus</taxon>
        <taxon>Thermosynechococcus sichuanensis</taxon>
    </lineage>
</organism>
<protein>
    <submittedName>
        <fullName evidence="1">Uncharacterized protein</fullName>
    </submittedName>
</protein>
<keyword evidence="2" id="KW-1185">Reference proteome</keyword>
<dbReference type="EMBL" id="CP032152">
    <property type="protein sequence ID" value="AXY67493.1"/>
    <property type="molecule type" value="Genomic_DNA"/>
</dbReference>
<name>A0A3B7MA39_9CYAN</name>
<dbReference type="CDD" id="cd04873">
    <property type="entry name" value="ACT_UUR-ACR-like"/>
    <property type="match status" value="1"/>
</dbReference>
<accession>A0A3B7MA39</accession>
<dbReference type="KEGG" id="tsq:D3A95_03175"/>
<proteinExistence type="predicted"/>
<sequence length="243" mass="27909">MVSDFQLRNLDVLKRFNRSFPEFYEQFVGRDVQLQNLKLGFQIHKTNQAVIQIVPEGDRSVLHFAHRNHSYLLSDLFGVMAAYKLTIHNVSLYGHVRPPMLVFVKLVLSEQGKPLTKKRSESVRRALQQTLSGEFAVEEMLAMEFNLNEGLPQVTTSFYQDQVFHLPALLVESANHPALLYKVMHAIWQEELLVVNINFMLWQGRVRLLLYLLGPNGSVIPDYLGSRIAAKIKDHLTGNTSFF</sequence>
<dbReference type="RefSeq" id="WP_181496211.1">
    <property type="nucleotide sequence ID" value="NZ_CP032152.1"/>
</dbReference>
<evidence type="ECO:0000313" key="1">
    <source>
        <dbReference type="EMBL" id="AXY67493.1"/>
    </source>
</evidence>